<sequence length="246" mass="27693">MFKGIKNNMEKAKAASIIQNIFEVEIKNGFLIPHQLIFENVVQTPAQFANNVVEIGFSFKKDMLSGSFGKRPHKLVLAAFSLAFYVALRWQKLGADCEYDDSVIFSAKSLGMLFNELEVNEGLYELSKTDYTIIEMAAQLVKPFMEHIGNDSILDEIDAHTPQDNDEDWASMTWELWYSMYTMGAVKGSDEAGGRGLVMNEEGMCLVDLLDHDPLKRAHRDGVNPAALGYQYGQQFDITKIKGMEL</sequence>
<dbReference type="RefSeq" id="WP_394628391.1">
    <property type="nucleotide sequence ID" value="NZ_JBIHSF010000004.1"/>
</dbReference>
<organism evidence="1 2">
    <name type="scientific">Vibrio barjaei</name>
    <dbReference type="NCBI Taxonomy" id="1676683"/>
    <lineage>
        <taxon>Bacteria</taxon>
        <taxon>Pseudomonadati</taxon>
        <taxon>Pseudomonadota</taxon>
        <taxon>Gammaproteobacteria</taxon>
        <taxon>Vibrionales</taxon>
        <taxon>Vibrionaceae</taxon>
        <taxon>Vibrio</taxon>
    </lineage>
</organism>
<dbReference type="EMBL" id="JBIHSF010000004">
    <property type="protein sequence ID" value="MFH0259157.1"/>
    <property type="molecule type" value="Genomic_DNA"/>
</dbReference>
<protein>
    <submittedName>
        <fullName evidence="1">Uncharacterized protein</fullName>
    </submittedName>
</protein>
<evidence type="ECO:0000313" key="2">
    <source>
        <dbReference type="Proteomes" id="UP001607125"/>
    </source>
</evidence>
<accession>A0ABW7IC65</accession>
<dbReference type="Proteomes" id="UP001607125">
    <property type="component" value="Unassembled WGS sequence"/>
</dbReference>
<comment type="caution">
    <text evidence="1">The sequence shown here is derived from an EMBL/GenBank/DDBJ whole genome shotgun (WGS) entry which is preliminary data.</text>
</comment>
<keyword evidence="2" id="KW-1185">Reference proteome</keyword>
<proteinExistence type="predicted"/>
<reference evidence="1 2" key="1">
    <citation type="submission" date="2024-10" db="EMBL/GenBank/DDBJ databases">
        <authorList>
            <person name="Yibar A."/>
            <person name="Saticioglu I.B."/>
            <person name="Duman M."/>
            <person name="Ajmi N."/>
            <person name="Gurler F."/>
            <person name="Ay H."/>
            <person name="Onuk E."/>
            <person name="Guler S."/>
            <person name="Romalde J.L."/>
        </authorList>
    </citation>
    <scope>NUCLEOTIDE SEQUENCE [LARGE SCALE GENOMIC DNA]</scope>
    <source>
        <strain evidence="1 2">1-TCBS-B</strain>
    </source>
</reference>
<name>A0ABW7IC65_9VIBR</name>
<gene>
    <name evidence="1" type="ORF">ACGRH2_01670</name>
</gene>
<evidence type="ECO:0000313" key="1">
    <source>
        <dbReference type="EMBL" id="MFH0259157.1"/>
    </source>
</evidence>